<feature type="compositionally biased region" description="Polar residues" evidence="1">
    <location>
        <begin position="147"/>
        <end position="178"/>
    </location>
</feature>
<gene>
    <name evidence="2" type="ORF">TI39_contig341g00012</name>
</gene>
<feature type="compositionally biased region" description="Polar residues" evidence="1">
    <location>
        <begin position="103"/>
        <end position="129"/>
    </location>
</feature>
<evidence type="ECO:0000313" key="3">
    <source>
        <dbReference type="Proteomes" id="UP000033647"/>
    </source>
</evidence>
<reference evidence="2 3" key="1">
    <citation type="submission" date="2015-03" db="EMBL/GenBank/DDBJ databases">
        <title>RNA-seq based gene annotation and comparative genomics of four Zymoseptoria species reveal species-specific pathogenicity related genes and transposable element activity.</title>
        <authorList>
            <person name="Grandaubert J."/>
            <person name="Bhattacharyya A."/>
            <person name="Stukenbrock E.H."/>
        </authorList>
    </citation>
    <scope>NUCLEOTIDE SEQUENCE [LARGE SCALE GENOMIC DNA]</scope>
    <source>
        <strain evidence="2 3">Zb18110</strain>
    </source>
</reference>
<feature type="compositionally biased region" description="Basic and acidic residues" evidence="1">
    <location>
        <begin position="8"/>
        <end position="31"/>
    </location>
</feature>
<comment type="caution">
    <text evidence="2">The sequence shown here is derived from an EMBL/GenBank/DDBJ whole genome shotgun (WGS) entry which is preliminary data.</text>
</comment>
<name>A0A0F4GSD3_9PEZI</name>
<dbReference type="EMBL" id="LAFY01000333">
    <property type="protein sequence ID" value="KJY00144.1"/>
    <property type="molecule type" value="Genomic_DNA"/>
</dbReference>
<sequence>MGSFQPLDLRRTTEQRRTLCSETEDRERPFEAADAPNEANKTIGNTIFSVKKLNMGLVNLSEKITGTDTDISVCQDSLKGLSSSMDACSRGLETVSAKPAVSTKCQPHKTAQQGSHSSGSFQLSNSVPETNPMGHDNSTDSIDVADSSRSTMLKPSSSFLPRASQQATTRQSMSQTPQHGHADSRRYSFLGSTEGGNRRGKRKNGVLDDADDLESPQPTRKKPRTEKISRGKEIEDLLPAVIVNDDTSYQDVDADLQAEVKKTLSNLEKNVGTNWPWFTPQMHAATTDNKHCVYLKCQRIKKEQAWSKEEACPKCVRARRACVLMTSHKDVNDRHLDNMHLLPLPQDDRAEGSTTSEFGLYVKSD</sequence>
<feature type="region of interest" description="Disordered" evidence="1">
    <location>
        <begin position="97"/>
        <end position="232"/>
    </location>
</feature>
<organism evidence="2 3">
    <name type="scientific">Zymoseptoria brevis</name>
    <dbReference type="NCBI Taxonomy" id="1047168"/>
    <lineage>
        <taxon>Eukaryota</taxon>
        <taxon>Fungi</taxon>
        <taxon>Dikarya</taxon>
        <taxon>Ascomycota</taxon>
        <taxon>Pezizomycotina</taxon>
        <taxon>Dothideomycetes</taxon>
        <taxon>Dothideomycetidae</taxon>
        <taxon>Mycosphaerellales</taxon>
        <taxon>Mycosphaerellaceae</taxon>
        <taxon>Zymoseptoria</taxon>
    </lineage>
</organism>
<evidence type="ECO:0000256" key="1">
    <source>
        <dbReference type="SAM" id="MobiDB-lite"/>
    </source>
</evidence>
<proteinExistence type="predicted"/>
<dbReference type="OrthoDB" id="10479999at2759"/>
<keyword evidence="3" id="KW-1185">Reference proteome</keyword>
<dbReference type="Proteomes" id="UP000033647">
    <property type="component" value="Unassembled WGS sequence"/>
</dbReference>
<feature type="region of interest" description="Disordered" evidence="1">
    <location>
        <begin position="1"/>
        <end position="38"/>
    </location>
</feature>
<accession>A0A0F4GSD3</accession>
<evidence type="ECO:0000313" key="2">
    <source>
        <dbReference type="EMBL" id="KJY00144.1"/>
    </source>
</evidence>
<dbReference type="AlphaFoldDB" id="A0A0F4GSD3"/>
<protein>
    <submittedName>
        <fullName evidence="2">Uncharacterized protein</fullName>
    </submittedName>
</protein>